<feature type="domain" description="Ketoreductase" evidence="2">
    <location>
        <begin position="8"/>
        <end position="202"/>
    </location>
</feature>
<dbReference type="Pfam" id="PF13561">
    <property type="entry name" value="adh_short_C2"/>
    <property type="match status" value="1"/>
</dbReference>
<name>A0A917DEA4_9SPHN</name>
<comment type="similarity">
    <text evidence="1">Belongs to the short-chain dehydrogenases/reductases (SDR) family.</text>
</comment>
<evidence type="ECO:0000259" key="2">
    <source>
        <dbReference type="SMART" id="SM00822"/>
    </source>
</evidence>
<dbReference type="InterPro" id="IPR002347">
    <property type="entry name" value="SDR_fam"/>
</dbReference>
<dbReference type="Proteomes" id="UP000598997">
    <property type="component" value="Unassembled WGS sequence"/>
</dbReference>
<protein>
    <submittedName>
        <fullName evidence="3">Dehydrogenase</fullName>
    </submittedName>
</protein>
<evidence type="ECO:0000256" key="1">
    <source>
        <dbReference type="ARBA" id="ARBA00006484"/>
    </source>
</evidence>
<accession>A0A917DEA4</accession>
<dbReference type="EMBL" id="BMIO01000001">
    <property type="protein sequence ID" value="GGD33236.1"/>
    <property type="molecule type" value="Genomic_DNA"/>
</dbReference>
<keyword evidence="4" id="KW-1185">Reference proteome</keyword>
<gene>
    <name evidence="3" type="ORF">GCM10010989_04140</name>
</gene>
<dbReference type="SMART" id="SM00822">
    <property type="entry name" value="PKS_KR"/>
    <property type="match status" value="1"/>
</dbReference>
<proteinExistence type="inferred from homology"/>
<dbReference type="PRINTS" id="PR00081">
    <property type="entry name" value="GDHRDH"/>
</dbReference>
<dbReference type="FunFam" id="3.40.50.720:FF:000084">
    <property type="entry name" value="Short-chain dehydrogenase reductase"/>
    <property type="match status" value="1"/>
</dbReference>
<dbReference type="GO" id="GO:0016616">
    <property type="term" value="F:oxidoreductase activity, acting on the CH-OH group of donors, NAD or NADP as acceptor"/>
    <property type="evidence" value="ECO:0007669"/>
    <property type="project" value="TreeGrafter"/>
</dbReference>
<dbReference type="PRINTS" id="PR00080">
    <property type="entry name" value="SDRFAMILY"/>
</dbReference>
<dbReference type="InterPro" id="IPR057326">
    <property type="entry name" value="KR_dom"/>
</dbReference>
<evidence type="ECO:0000313" key="3">
    <source>
        <dbReference type="EMBL" id="GGD33236.1"/>
    </source>
</evidence>
<dbReference type="OrthoDB" id="5457012at2"/>
<dbReference type="InterPro" id="IPR036291">
    <property type="entry name" value="NAD(P)-bd_dom_sf"/>
</dbReference>
<organism evidence="3 4">
    <name type="scientific">Croceicoccus pelagius</name>
    <dbReference type="NCBI Taxonomy" id="1703341"/>
    <lineage>
        <taxon>Bacteria</taxon>
        <taxon>Pseudomonadati</taxon>
        <taxon>Pseudomonadota</taxon>
        <taxon>Alphaproteobacteria</taxon>
        <taxon>Sphingomonadales</taxon>
        <taxon>Erythrobacteraceae</taxon>
        <taxon>Croceicoccus</taxon>
    </lineage>
</organism>
<dbReference type="SUPFAM" id="SSF51735">
    <property type="entry name" value="NAD(P)-binding Rossmann-fold domains"/>
    <property type="match status" value="1"/>
</dbReference>
<dbReference type="PANTHER" id="PTHR42760">
    <property type="entry name" value="SHORT-CHAIN DEHYDROGENASES/REDUCTASES FAMILY MEMBER"/>
    <property type="match status" value="1"/>
</dbReference>
<evidence type="ECO:0000313" key="4">
    <source>
        <dbReference type="Proteomes" id="UP000598997"/>
    </source>
</evidence>
<sequence>MSEELAGRVALVTGGVRGIGLAAAEKLAAKGAKVWIGDLTSESDDAVAKALGSIGGGAAYVQLNVTEEQSWIDAIAKIEAADGRLDVLVNNAGIDGTGRIQDMSLELWRKVQAVNSDGAFLGVKHSFALMEKSGKDRKGGSSIINVSSIMGFVAFPESAAYCTSKGAIRLFTKACAVEFAAYGVPIRANSVHPGFVQTPLLDEGFERMVSRGVAEKAQDLKDQVAASTPVNRLADPDEIGDAVAFLATEASSYMTGSELVVDGGYISR</sequence>
<dbReference type="AlphaFoldDB" id="A0A917DEA4"/>
<dbReference type="RefSeq" id="WP_066765388.1">
    <property type="nucleotide sequence ID" value="NZ_BMIO01000001.1"/>
</dbReference>
<dbReference type="Gene3D" id="3.40.50.720">
    <property type="entry name" value="NAD(P)-binding Rossmann-like Domain"/>
    <property type="match status" value="1"/>
</dbReference>
<comment type="caution">
    <text evidence="3">The sequence shown here is derived from an EMBL/GenBank/DDBJ whole genome shotgun (WGS) entry which is preliminary data.</text>
</comment>
<reference evidence="3 4" key="1">
    <citation type="journal article" date="2014" name="Int. J. Syst. Evol. Microbiol.">
        <title>Complete genome sequence of Corynebacterium casei LMG S-19264T (=DSM 44701T), isolated from a smear-ripened cheese.</title>
        <authorList>
            <consortium name="US DOE Joint Genome Institute (JGI-PGF)"/>
            <person name="Walter F."/>
            <person name="Albersmeier A."/>
            <person name="Kalinowski J."/>
            <person name="Ruckert C."/>
        </authorList>
    </citation>
    <scope>NUCLEOTIDE SEQUENCE [LARGE SCALE GENOMIC DNA]</scope>
    <source>
        <strain evidence="3 4">CGMCC 1.15358</strain>
    </source>
</reference>